<feature type="transmembrane region" description="Helical" evidence="1">
    <location>
        <begin position="12"/>
        <end position="33"/>
    </location>
</feature>
<evidence type="ECO:0000313" key="2">
    <source>
        <dbReference type="EMBL" id="TRT51369.1"/>
    </source>
</evidence>
<dbReference type="AlphaFoldDB" id="A0A551XRM8"/>
<keyword evidence="1" id="KW-1133">Transmembrane helix</keyword>
<organism evidence="2 3">
    <name type="scientific">Microcystis aeruginosa Ma_QC_C_20070703_M131</name>
    <dbReference type="NCBI Taxonomy" id="2486263"/>
    <lineage>
        <taxon>Bacteria</taxon>
        <taxon>Bacillati</taxon>
        <taxon>Cyanobacteriota</taxon>
        <taxon>Cyanophyceae</taxon>
        <taxon>Oscillatoriophycideae</taxon>
        <taxon>Chroococcales</taxon>
        <taxon>Microcystaceae</taxon>
        <taxon>Microcystis</taxon>
    </lineage>
</organism>
<protein>
    <submittedName>
        <fullName evidence="2">Uncharacterized protein</fullName>
    </submittedName>
</protein>
<keyword evidence="1" id="KW-0812">Transmembrane</keyword>
<comment type="caution">
    <text evidence="2">The sequence shown here is derived from an EMBL/GenBank/DDBJ whole genome shotgun (WGS) entry which is preliminary data.</text>
</comment>
<keyword evidence="1" id="KW-0472">Membrane</keyword>
<accession>A0A551XRM8</accession>
<proteinExistence type="predicted"/>
<dbReference type="EMBL" id="SFCA01000161">
    <property type="protein sequence ID" value="TRT51369.1"/>
    <property type="molecule type" value="Genomic_DNA"/>
</dbReference>
<dbReference type="Proteomes" id="UP000316443">
    <property type="component" value="Unassembled WGS sequence"/>
</dbReference>
<reference evidence="2 3" key="1">
    <citation type="submission" date="2019-01" db="EMBL/GenBank/DDBJ databases">
        <title>Coherence of Microcystis species and biogeography revealed through population genomics.</title>
        <authorList>
            <person name="Perez-Carrascal O.M."/>
            <person name="Terrat Y."/>
            <person name="Giani A."/>
            <person name="Fortin N."/>
            <person name="Tromas N."/>
            <person name="Shapiro B.J."/>
        </authorList>
    </citation>
    <scope>NUCLEOTIDE SEQUENCE [LARGE SCALE GENOMIC DNA]</scope>
    <source>
        <strain evidence="2">Ma_QC_C_20070703_M131</strain>
    </source>
</reference>
<gene>
    <name evidence="2" type="ORF">EWV85_15865</name>
</gene>
<sequence>MAKQFLEKIKAKLRYVVTIGLSVLTVFVIYKVFRTTQATEAWMCNSNGYAIRIIDDSVTSEVRSIKAVNDPYFKSFITSLTDYISAKFSKTKPCQGNSREESRINLIFVRLPLVTSGDEPLKPPPGLPTSRANITCRLDSPWVQLAIRRSSSPIIDAVFVWNERQFLWDQVLLSGQRPSLTQPLIPLGNRLFQQYAADYAGSEIMRSPSGENPQPSISKRIPADVLWLFRHSWQSTRGPFSNIAQSAMRKTVEQGANGYTNLTKILVDQCFISSKTEIRYKNVLDLQPIFSLDQYRINQLY</sequence>
<evidence type="ECO:0000256" key="1">
    <source>
        <dbReference type="SAM" id="Phobius"/>
    </source>
</evidence>
<evidence type="ECO:0000313" key="3">
    <source>
        <dbReference type="Proteomes" id="UP000316443"/>
    </source>
</evidence>
<name>A0A551XRM8_MICAE</name>